<protein>
    <submittedName>
        <fullName evidence="1">Uncharacterized protein</fullName>
    </submittedName>
</protein>
<dbReference type="Proteomes" id="UP000594638">
    <property type="component" value="Unassembled WGS sequence"/>
</dbReference>
<proteinExistence type="predicted"/>
<name>A0A8S0RVE1_OLEEU</name>
<sequence>LHWICIYELVWDFPFYGWLFQKFYSLSDAKTSHMPQEVEDGVSNPKSIQEKI</sequence>
<dbReference type="AlphaFoldDB" id="A0A8S0RVE1"/>
<evidence type="ECO:0000313" key="2">
    <source>
        <dbReference type="Proteomes" id="UP000594638"/>
    </source>
</evidence>
<keyword evidence="2" id="KW-1185">Reference proteome</keyword>
<gene>
    <name evidence="1" type="ORF">OLEA9_A059090</name>
</gene>
<accession>A0A8S0RVE1</accession>
<comment type="caution">
    <text evidence="1">The sequence shown here is derived from an EMBL/GenBank/DDBJ whole genome shotgun (WGS) entry which is preliminary data.</text>
</comment>
<reference evidence="1 2" key="1">
    <citation type="submission" date="2019-12" db="EMBL/GenBank/DDBJ databases">
        <authorList>
            <person name="Alioto T."/>
            <person name="Alioto T."/>
            <person name="Gomez Garrido J."/>
        </authorList>
    </citation>
    <scope>NUCLEOTIDE SEQUENCE [LARGE SCALE GENOMIC DNA]</scope>
</reference>
<evidence type="ECO:0000313" key="1">
    <source>
        <dbReference type="EMBL" id="CAA2983385.1"/>
    </source>
</evidence>
<organism evidence="1 2">
    <name type="scientific">Olea europaea subsp. europaea</name>
    <dbReference type="NCBI Taxonomy" id="158383"/>
    <lineage>
        <taxon>Eukaryota</taxon>
        <taxon>Viridiplantae</taxon>
        <taxon>Streptophyta</taxon>
        <taxon>Embryophyta</taxon>
        <taxon>Tracheophyta</taxon>
        <taxon>Spermatophyta</taxon>
        <taxon>Magnoliopsida</taxon>
        <taxon>eudicotyledons</taxon>
        <taxon>Gunneridae</taxon>
        <taxon>Pentapetalae</taxon>
        <taxon>asterids</taxon>
        <taxon>lamiids</taxon>
        <taxon>Lamiales</taxon>
        <taxon>Oleaceae</taxon>
        <taxon>Oleeae</taxon>
        <taxon>Olea</taxon>
    </lineage>
</organism>
<dbReference type="EMBL" id="CACTIH010003728">
    <property type="protein sequence ID" value="CAA2983385.1"/>
    <property type="molecule type" value="Genomic_DNA"/>
</dbReference>
<feature type="non-terminal residue" evidence="1">
    <location>
        <position position="1"/>
    </location>
</feature>